<evidence type="ECO:0000313" key="12">
    <source>
        <dbReference type="EMBL" id="PYI07763.1"/>
    </source>
</evidence>
<dbReference type="Proteomes" id="UP000248423">
    <property type="component" value="Unassembled WGS sequence"/>
</dbReference>
<evidence type="ECO:0000256" key="4">
    <source>
        <dbReference type="ARBA" id="ARBA00022741"/>
    </source>
</evidence>
<dbReference type="SMART" id="SM00382">
    <property type="entry name" value="AAA"/>
    <property type="match status" value="2"/>
</dbReference>
<dbReference type="PROSITE" id="PS50893">
    <property type="entry name" value="ABC_TRANSPORTER_2"/>
    <property type="match status" value="2"/>
</dbReference>
<keyword evidence="6 9" id="KW-1133">Transmembrane helix</keyword>
<keyword evidence="2" id="KW-0813">Transport</keyword>
<evidence type="ECO:0000256" key="2">
    <source>
        <dbReference type="ARBA" id="ARBA00022448"/>
    </source>
</evidence>
<feature type="transmembrane region" description="Helical" evidence="9">
    <location>
        <begin position="274"/>
        <end position="296"/>
    </location>
</feature>
<dbReference type="InterPro" id="IPR050173">
    <property type="entry name" value="ABC_transporter_C-like"/>
</dbReference>
<feature type="transmembrane region" description="Helical" evidence="9">
    <location>
        <begin position="936"/>
        <end position="965"/>
    </location>
</feature>
<evidence type="ECO:0000256" key="7">
    <source>
        <dbReference type="ARBA" id="ARBA00023136"/>
    </source>
</evidence>
<keyword evidence="13" id="KW-1185">Reference proteome</keyword>
<gene>
    <name evidence="12" type="ORF">BO78DRAFT_442689</name>
</gene>
<feature type="domain" description="ABC transporter" evidence="10">
    <location>
        <begin position="1039"/>
        <end position="1284"/>
    </location>
</feature>
<evidence type="ECO:0000256" key="3">
    <source>
        <dbReference type="ARBA" id="ARBA00022692"/>
    </source>
</evidence>
<keyword evidence="5 12" id="KW-0067">ATP-binding</keyword>
<dbReference type="FunFam" id="1.20.1560.10:FF:000066">
    <property type="entry name" value="ABC multidrug transporter (Eurofung)"/>
    <property type="match status" value="1"/>
</dbReference>
<dbReference type="OrthoDB" id="4139357at2759"/>
<dbReference type="GO" id="GO:0016887">
    <property type="term" value="F:ATP hydrolysis activity"/>
    <property type="evidence" value="ECO:0007669"/>
    <property type="project" value="InterPro"/>
</dbReference>
<feature type="region of interest" description="Disordered" evidence="8">
    <location>
        <begin position="663"/>
        <end position="702"/>
    </location>
</feature>
<dbReference type="Pfam" id="PF00005">
    <property type="entry name" value="ABC_tran"/>
    <property type="match status" value="2"/>
</dbReference>
<dbReference type="SUPFAM" id="SSF52540">
    <property type="entry name" value="P-loop containing nucleoside triphosphate hydrolases"/>
    <property type="match status" value="2"/>
</dbReference>
<dbReference type="Pfam" id="PF00664">
    <property type="entry name" value="ABC_membrane"/>
    <property type="match status" value="2"/>
</dbReference>
<dbReference type="PANTHER" id="PTHR24223:SF345">
    <property type="entry name" value="ABC MULTIDRUG TRANSPORTER (EUROFUNG)"/>
    <property type="match status" value="1"/>
</dbReference>
<feature type="transmembrane region" description="Helical" evidence="9">
    <location>
        <begin position="848"/>
        <end position="876"/>
    </location>
</feature>
<feature type="compositionally biased region" description="Polar residues" evidence="8">
    <location>
        <begin position="675"/>
        <end position="685"/>
    </location>
</feature>
<dbReference type="GO" id="GO:0005524">
    <property type="term" value="F:ATP binding"/>
    <property type="evidence" value="ECO:0007669"/>
    <property type="project" value="UniProtKB-KW"/>
</dbReference>
<sequence>MPAYLVLSGLLDVCGLFSGNCNPSTRQLVNLRVCLGGVWLASDPKLRDWIWYQTIPKASTSEEAAGIFSRVFFCWISPVLKEGYKTTLSLRGLPEIHSKLSSGTLRTKALESWDSRSEPVTKWTLPSTLVRCLKDASLSPIIPRLFVILFRYVQLIFMGAAIRFVKGTPSEVTGDSGSRLILYAVVIYVGMAVRYDSFIYQHQINRLRIMVRGALIGLIHNQSLNIPSTGSDSEGVTLMSSDVDSVESTGEIFHETWAQLLEVLVGTVLLAARIQWFALLPLVIIFGCSRMSAYVAKHLEGRQKAWNVATQARIATITAALGGIKSLKMMGMEDAIESRISDLRDNELRMSERLRWILVAYNASANALGIFAPVLTLIAYAMSSESGGLRANEVFTSIALLAMVTHPANMVMTLIPRAVAVMANFARIQAYLSKPSIQDVREYADPSSRQSASMDNVSIKPPSVPRPILEDVCLNLKKGEIVVCAGAVGSGKTTLAMNLLGEAHLISGSIRLASKKIAYCAQAAWLPSVTIRDAISGGFDVDHRWYNTVLDACSLVPDLEALSAGDRTMIENNGINLSGGQRQRIALARAVYSRYDMLVLDDPFSALDGAVTDRIVGNLFGPESLFRKTGTTVFLISNSTRLFPLADRLLVLRDSKAHLQDPTSFQHKEDWAGASVSTDSQPTDTQRTKNPDQKHRMNDAADDVSRRTGDMAVYGYYLNAVGLSNVLVMTGCAATYSFGLTFSQYVLKWATESSSDELRGYLALYAVISFIAWAATSGTMWSTQMKIAIRSGMVLHAQLLARVLSAPLAYFTETDIGATLNRFAQDITLIDKQLPPALANLNTQIFKLLMQVILILCVQPVMIMTVPICSLCVYILQRIYLRTSRQLRFLDIESRSQLYTNFLDTANGVTTIRAFGWQDKFTAENIQALDLSQKPFYLLLCLQCWLKVILDCLVAIVAVILMGLTVMYKNTTTGADIGLALNLIIVANTTLLRLVQNWTSLETSLGAIARLKSVQECAPSEDRGLGALEPEPRWPVGEVRIDDVSVAYSQASELALRNVSLHIKLGQKLIVMGRTGSGKSTLMLSLLQLLDTEEGSIQIDDVDISRVSLRTLRQRGFIAVPQDGFNIPTASLRFNLDPHHTSTDEAIATALKRTHLWDKISSSCSSAPPDQKIKTIDLIELLSRPMSTFLPLSAGQLQLFALCRTLLRVQANKSTKPIIILDEASSSLDPETESILAGILRGDFRDHAVVMIAHRVEGIMHAMRPGVDAVATMQGGRVQKVCLIGLG</sequence>
<comment type="subcellular location">
    <subcellularLocation>
        <location evidence="1">Membrane</location>
        <topology evidence="1">Multi-pass membrane protein</topology>
    </subcellularLocation>
</comment>
<organism evidence="12 13">
    <name type="scientific">Aspergillus sclerotiicarbonarius (strain CBS 121057 / IBT 28362)</name>
    <dbReference type="NCBI Taxonomy" id="1448318"/>
    <lineage>
        <taxon>Eukaryota</taxon>
        <taxon>Fungi</taxon>
        <taxon>Dikarya</taxon>
        <taxon>Ascomycota</taxon>
        <taxon>Pezizomycotina</taxon>
        <taxon>Eurotiomycetes</taxon>
        <taxon>Eurotiomycetidae</taxon>
        <taxon>Eurotiales</taxon>
        <taxon>Aspergillaceae</taxon>
        <taxon>Aspergillus</taxon>
        <taxon>Aspergillus subgen. Circumdati</taxon>
    </lineage>
</organism>
<dbReference type="InterPro" id="IPR011527">
    <property type="entry name" value="ABC1_TM_dom"/>
</dbReference>
<feature type="domain" description="ABC transporter" evidence="10">
    <location>
        <begin position="452"/>
        <end position="679"/>
    </location>
</feature>
<evidence type="ECO:0000256" key="8">
    <source>
        <dbReference type="SAM" id="MobiDB-lite"/>
    </source>
</evidence>
<dbReference type="PROSITE" id="PS00211">
    <property type="entry name" value="ABC_TRANSPORTER_1"/>
    <property type="match status" value="2"/>
</dbReference>
<keyword evidence="7 9" id="KW-0472">Membrane</keyword>
<keyword evidence="3 9" id="KW-0812">Transmembrane</keyword>
<dbReference type="VEuPathDB" id="FungiDB:BO78DRAFT_442689"/>
<reference evidence="12 13" key="1">
    <citation type="submission" date="2018-02" db="EMBL/GenBank/DDBJ databases">
        <title>The genomes of Aspergillus section Nigri reveals drivers in fungal speciation.</title>
        <authorList>
            <consortium name="DOE Joint Genome Institute"/>
            <person name="Vesth T.C."/>
            <person name="Nybo J."/>
            <person name="Theobald S."/>
            <person name="Brandl J."/>
            <person name="Frisvad J.C."/>
            <person name="Nielsen K.F."/>
            <person name="Lyhne E.K."/>
            <person name="Kogle M.E."/>
            <person name="Kuo A."/>
            <person name="Riley R."/>
            <person name="Clum A."/>
            <person name="Nolan M."/>
            <person name="Lipzen A."/>
            <person name="Salamov A."/>
            <person name="Henrissat B."/>
            <person name="Wiebenga A."/>
            <person name="De vries R.P."/>
            <person name="Grigoriev I.V."/>
            <person name="Mortensen U.H."/>
            <person name="Andersen M.R."/>
            <person name="Baker S.E."/>
        </authorList>
    </citation>
    <scope>NUCLEOTIDE SEQUENCE [LARGE SCALE GENOMIC DNA]</scope>
    <source>
        <strain evidence="12 13">CBS 121057</strain>
    </source>
</reference>
<dbReference type="InterPro" id="IPR003439">
    <property type="entry name" value="ABC_transporter-like_ATP-bd"/>
</dbReference>
<evidence type="ECO:0000256" key="9">
    <source>
        <dbReference type="SAM" id="Phobius"/>
    </source>
</evidence>
<dbReference type="SUPFAM" id="SSF90123">
    <property type="entry name" value="ABC transporter transmembrane region"/>
    <property type="match status" value="2"/>
</dbReference>
<dbReference type="PANTHER" id="PTHR24223">
    <property type="entry name" value="ATP-BINDING CASSETTE SUB-FAMILY C"/>
    <property type="match status" value="1"/>
</dbReference>
<feature type="transmembrane region" description="Helical" evidence="9">
    <location>
        <begin position="358"/>
        <end position="382"/>
    </location>
</feature>
<dbReference type="CDD" id="cd18580">
    <property type="entry name" value="ABC_6TM_ABCC_D2"/>
    <property type="match status" value="1"/>
</dbReference>
<dbReference type="InterPro" id="IPR003593">
    <property type="entry name" value="AAA+_ATPase"/>
</dbReference>
<dbReference type="EMBL" id="KZ826339">
    <property type="protein sequence ID" value="PYI07763.1"/>
    <property type="molecule type" value="Genomic_DNA"/>
</dbReference>
<dbReference type="Gene3D" id="1.20.1560.10">
    <property type="entry name" value="ABC transporter type 1, transmembrane domain"/>
    <property type="match status" value="2"/>
</dbReference>
<evidence type="ECO:0000259" key="10">
    <source>
        <dbReference type="PROSITE" id="PS50893"/>
    </source>
</evidence>
<evidence type="ECO:0000313" key="13">
    <source>
        <dbReference type="Proteomes" id="UP000248423"/>
    </source>
</evidence>
<dbReference type="CDD" id="cd18579">
    <property type="entry name" value="ABC_6TM_ABCC_D1"/>
    <property type="match status" value="1"/>
</dbReference>
<name>A0A319FJD1_ASPSB</name>
<dbReference type="PROSITE" id="PS50929">
    <property type="entry name" value="ABC_TM1F"/>
    <property type="match status" value="2"/>
</dbReference>
<dbReference type="GO" id="GO:0016020">
    <property type="term" value="C:membrane"/>
    <property type="evidence" value="ECO:0007669"/>
    <property type="project" value="UniProtKB-SubCell"/>
</dbReference>
<keyword evidence="4" id="KW-0547">Nucleotide-binding</keyword>
<dbReference type="InterPro" id="IPR027417">
    <property type="entry name" value="P-loop_NTPase"/>
</dbReference>
<dbReference type="InterPro" id="IPR044746">
    <property type="entry name" value="ABCC_6TM_D1"/>
</dbReference>
<evidence type="ECO:0000259" key="11">
    <source>
        <dbReference type="PROSITE" id="PS50929"/>
    </source>
</evidence>
<dbReference type="InterPro" id="IPR044726">
    <property type="entry name" value="ABCC_6TM_D2"/>
</dbReference>
<protein>
    <submittedName>
        <fullName evidence="12">Putative ATP-binding cassette transporter</fullName>
    </submittedName>
</protein>
<dbReference type="InterPro" id="IPR036640">
    <property type="entry name" value="ABC1_TM_sf"/>
</dbReference>
<dbReference type="GO" id="GO:0140359">
    <property type="term" value="F:ABC-type transporter activity"/>
    <property type="evidence" value="ECO:0007669"/>
    <property type="project" value="InterPro"/>
</dbReference>
<evidence type="ECO:0000256" key="6">
    <source>
        <dbReference type="ARBA" id="ARBA00022989"/>
    </source>
</evidence>
<feature type="compositionally biased region" description="Basic and acidic residues" evidence="8">
    <location>
        <begin position="686"/>
        <end position="702"/>
    </location>
</feature>
<dbReference type="InterPro" id="IPR017871">
    <property type="entry name" value="ABC_transporter-like_CS"/>
</dbReference>
<feature type="transmembrane region" description="Helical" evidence="9">
    <location>
        <begin position="394"/>
        <end position="415"/>
    </location>
</feature>
<evidence type="ECO:0000256" key="5">
    <source>
        <dbReference type="ARBA" id="ARBA00022840"/>
    </source>
</evidence>
<accession>A0A319FJD1</accession>
<feature type="transmembrane region" description="Helical" evidence="9">
    <location>
        <begin position="758"/>
        <end position="781"/>
    </location>
</feature>
<feature type="transmembrane region" description="Helical" evidence="9">
    <location>
        <begin position="716"/>
        <end position="738"/>
    </location>
</feature>
<dbReference type="STRING" id="1448318.A0A319FJD1"/>
<feature type="domain" description="ABC transmembrane type-1" evidence="11">
    <location>
        <begin position="726"/>
        <end position="1003"/>
    </location>
</feature>
<dbReference type="Gene3D" id="3.40.50.300">
    <property type="entry name" value="P-loop containing nucleotide triphosphate hydrolases"/>
    <property type="match status" value="2"/>
</dbReference>
<feature type="transmembrane region" description="Helical" evidence="9">
    <location>
        <begin position="793"/>
        <end position="812"/>
    </location>
</feature>
<evidence type="ECO:0000256" key="1">
    <source>
        <dbReference type="ARBA" id="ARBA00004141"/>
    </source>
</evidence>
<feature type="domain" description="ABC transmembrane type-1" evidence="11">
    <location>
        <begin position="197"/>
        <end position="420"/>
    </location>
</feature>
<proteinExistence type="predicted"/>